<sequence>MIDERMKRRKRNRLPSQSTCCVFPSFSCYRVFLRALLNLPEIFYFSKYKERKEKRKESYLGLDIHSHRGRRIELRSRRPLLLAKNEEKKRTFPSSPLISFGKLSFLER</sequence>
<organism evidence="1 2">
    <name type="scientific">Cystoisospora suis</name>
    <dbReference type="NCBI Taxonomy" id="483139"/>
    <lineage>
        <taxon>Eukaryota</taxon>
        <taxon>Sar</taxon>
        <taxon>Alveolata</taxon>
        <taxon>Apicomplexa</taxon>
        <taxon>Conoidasida</taxon>
        <taxon>Coccidia</taxon>
        <taxon>Eucoccidiorida</taxon>
        <taxon>Eimeriorina</taxon>
        <taxon>Sarcocystidae</taxon>
        <taxon>Cystoisospora</taxon>
    </lineage>
</organism>
<name>A0A2C6KGL6_9APIC</name>
<dbReference type="RefSeq" id="XP_067917209.1">
    <property type="nucleotide sequence ID" value="XM_068070814.1"/>
</dbReference>
<accession>A0A2C6KGL6</accession>
<dbReference type="VEuPathDB" id="ToxoDB:CSUI_010712"/>
<evidence type="ECO:0000313" key="1">
    <source>
        <dbReference type="EMBL" id="PHJ15476.1"/>
    </source>
</evidence>
<dbReference type="EMBL" id="MIGC01008047">
    <property type="protein sequence ID" value="PHJ15476.1"/>
    <property type="molecule type" value="Genomic_DNA"/>
</dbReference>
<dbReference type="AlphaFoldDB" id="A0A2C6KGL6"/>
<reference evidence="1 2" key="1">
    <citation type="journal article" date="2017" name="Int. J. Parasitol.">
        <title>The genome of the protozoan parasite Cystoisospora suis and a reverse vaccinology approach to identify vaccine candidates.</title>
        <authorList>
            <person name="Palmieri N."/>
            <person name="Shrestha A."/>
            <person name="Ruttkowski B."/>
            <person name="Beck T."/>
            <person name="Vogl C."/>
            <person name="Tomley F."/>
            <person name="Blake D.P."/>
            <person name="Joachim A."/>
        </authorList>
    </citation>
    <scope>NUCLEOTIDE SEQUENCE [LARGE SCALE GENOMIC DNA]</scope>
    <source>
        <strain evidence="1 2">Wien I</strain>
    </source>
</reference>
<evidence type="ECO:0000313" key="2">
    <source>
        <dbReference type="Proteomes" id="UP000221165"/>
    </source>
</evidence>
<comment type="caution">
    <text evidence="1">The sequence shown here is derived from an EMBL/GenBank/DDBJ whole genome shotgun (WGS) entry which is preliminary data.</text>
</comment>
<gene>
    <name evidence="1" type="ORF">CSUI_010712</name>
</gene>
<proteinExistence type="predicted"/>
<dbReference type="Proteomes" id="UP000221165">
    <property type="component" value="Unassembled WGS sequence"/>
</dbReference>
<dbReference type="GeneID" id="94434025"/>
<protein>
    <submittedName>
        <fullName evidence="1">Uncharacterized protein</fullName>
    </submittedName>
</protein>
<keyword evidence="2" id="KW-1185">Reference proteome</keyword>